<protein>
    <submittedName>
        <fullName evidence="3">Uncharacterized protein</fullName>
    </submittedName>
</protein>
<dbReference type="EMBL" id="MT631147">
    <property type="protein sequence ID" value="QNO45723.1"/>
    <property type="molecule type" value="Genomic_DNA"/>
</dbReference>
<proteinExistence type="predicted"/>
<dbReference type="EMBL" id="MT630767">
    <property type="protein sequence ID" value="QNO42792.1"/>
    <property type="molecule type" value="Genomic_DNA"/>
</dbReference>
<sequence length="70" mass="8012">MMKAGDKVHLYDSSTGYADAVIESVSTHSKTGYEFTAPIARVEVDGEFIGSFREYDFELRDGELWEREDR</sequence>
<dbReference type="EMBL" id="MT630643">
    <property type="protein sequence ID" value="QNO41462.1"/>
    <property type="molecule type" value="Genomic_DNA"/>
</dbReference>
<dbReference type="EMBL" id="MT630792">
    <property type="protein sequence ID" value="QNO43143.1"/>
    <property type="molecule type" value="Genomic_DNA"/>
</dbReference>
<evidence type="ECO:0000313" key="6">
    <source>
        <dbReference type="EMBL" id="QNO42792.1"/>
    </source>
</evidence>
<evidence type="ECO:0000313" key="4">
    <source>
        <dbReference type="EMBL" id="QNO42470.1"/>
    </source>
</evidence>
<evidence type="ECO:0000313" key="9">
    <source>
        <dbReference type="EMBL" id="QNO43411.1"/>
    </source>
</evidence>
<dbReference type="EMBL" id="MT630708">
    <property type="protein sequence ID" value="QNO42104.1"/>
    <property type="molecule type" value="Genomic_DNA"/>
</dbReference>
<dbReference type="EMBL" id="MT630785">
    <property type="protein sequence ID" value="QNO42998.1"/>
    <property type="molecule type" value="Genomic_DNA"/>
</dbReference>
<evidence type="ECO:0000313" key="3">
    <source>
        <dbReference type="EMBL" id="QNO42308.1"/>
    </source>
</evidence>
<dbReference type="EMBL" id="MT630819">
    <property type="protein sequence ID" value="QNO43411.1"/>
    <property type="molecule type" value="Genomic_DNA"/>
</dbReference>
<evidence type="ECO:0000313" key="10">
    <source>
        <dbReference type="EMBL" id="QNO45723.1"/>
    </source>
</evidence>
<evidence type="ECO:0000313" key="1">
    <source>
        <dbReference type="EMBL" id="QNO41462.1"/>
    </source>
</evidence>
<name>A0A7G9Y2S4_9EURY</name>
<organism evidence="3">
    <name type="scientific">Candidatus Methanogaster sp. ANME-2c ERB4</name>
    <dbReference type="NCBI Taxonomy" id="2759911"/>
    <lineage>
        <taxon>Archaea</taxon>
        <taxon>Methanobacteriati</taxon>
        <taxon>Methanobacteriota</taxon>
        <taxon>Stenosarchaea group</taxon>
        <taxon>Methanomicrobia</taxon>
        <taxon>Methanosarcinales</taxon>
        <taxon>ANME-2 cluster</taxon>
        <taxon>Candidatus Methanogasteraceae</taxon>
        <taxon>Candidatus Methanogaster</taxon>
    </lineage>
</organism>
<evidence type="ECO:0000313" key="8">
    <source>
        <dbReference type="EMBL" id="QNO43143.1"/>
    </source>
</evidence>
<gene>
    <name evidence="7" type="ORF">ABGNOHFO_00017</name>
    <name evidence="5" type="ORF">AOABALHP_00009</name>
    <name evidence="6" type="ORF">APHJHCDA_00009</name>
    <name evidence="9" type="ORF">BLHHIOMN_00006</name>
    <name evidence="1" type="ORF">CIDILJJO_00009</name>
    <name evidence="10" type="ORF">GCLFFNCO_00002</name>
    <name evidence="2" type="ORF">INBEEEIC_00006</name>
    <name evidence="4" type="ORF">LBOOMNCC_00023</name>
    <name evidence="8" type="ORF">LNNHMJAE_00018</name>
    <name evidence="3" type="ORF">OEDCDHIP_00025</name>
</gene>
<accession>A0A7G9Y2S4</accession>
<dbReference type="EMBL" id="MT630742">
    <property type="protein sequence ID" value="QNO42470.1"/>
    <property type="molecule type" value="Genomic_DNA"/>
</dbReference>
<evidence type="ECO:0000313" key="2">
    <source>
        <dbReference type="EMBL" id="QNO42104.1"/>
    </source>
</evidence>
<reference evidence="3" key="1">
    <citation type="submission" date="2020-06" db="EMBL/GenBank/DDBJ databases">
        <title>Unique genomic features of the anaerobic methanotrophic archaea.</title>
        <authorList>
            <person name="Chadwick G.L."/>
            <person name="Skennerton C.T."/>
            <person name="Laso-Perez R."/>
            <person name="Leu A.O."/>
            <person name="Speth D.R."/>
            <person name="Yu H."/>
            <person name="Morgan-Lang C."/>
            <person name="Hatzenpichler R."/>
            <person name="Goudeau D."/>
            <person name="Malmstrom R."/>
            <person name="Brazelton W.J."/>
            <person name="Woyke T."/>
            <person name="Hallam S.J."/>
            <person name="Tyson G.W."/>
            <person name="Wegener G."/>
            <person name="Boetius A."/>
            <person name="Orphan V."/>
        </authorList>
    </citation>
    <scope>NUCLEOTIDE SEQUENCE</scope>
</reference>
<evidence type="ECO:0000313" key="7">
    <source>
        <dbReference type="EMBL" id="QNO42998.1"/>
    </source>
</evidence>
<evidence type="ECO:0000313" key="5">
    <source>
        <dbReference type="EMBL" id="QNO42706.1"/>
    </source>
</evidence>
<dbReference type="AlphaFoldDB" id="A0A7G9Y2S4"/>
<dbReference type="EMBL" id="MT630757">
    <property type="protein sequence ID" value="QNO42706.1"/>
    <property type="molecule type" value="Genomic_DNA"/>
</dbReference>
<dbReference type="EMBL" id="MT630729">
    <property type="protein sequence ID" value="QNO42308.1"/>
    <property type="molecule type" value="Genomic_DNA"/>
</dbReference>